<sequence length="93" mass="9780">MVSQSLALIVGARVQGRAVNEQAERGAEVLARTLVLIVFAGEAAVDVTKPCPDAVLVPFEGFQVDGVGEVRGEQLVALVLESFAVLCQLGQFL</sequence>
<reference evidence="1" key="1">
    <citation type="submission" date="2019-08" db="EMBL/GenBank/DDBJ databases">
        <authorList>
            <person name="Kucharzyk K."/>
            <person name="Murdoch R.W."/>
            <person name="Higgins S."/>
            <person name="Loffler F."/>
        </authorList>
    </citation>
    <scope>NUCLEOTIDE SEQUENCE</scope>
</reference>
<dbReference type="EMBL" id="VSSQ01045645">
    <property type="protein sequence ID" value="MPM99563.1"/>
    <property type="molecule type" value="Genomic_DNA"/>
</dbReference>
<dbReference type="AlphaFoldDB" id="A0A645EFN1"/>
<protein>
    <submittedName>
        <fullName evidence="1">Uncharacterized protein</fullName>
    </submittedName>
</protein>
<evidence type="ECO:0000313" key="1">
    <source>
        <dbReference type="EMBL" id="MPM99563.1"/>
    </source>
</evidence>
<proteinExistence type="predicted"/>
<name>A0A645EFN1_9ZZZZ</name>
<organism evidence="1">
    <name type="scientific">bioreactor metagenome</name>
    <dbReference type="NCBI Taxonomy" id="1076179"/>
    <lineage>
        <taxon>unclassified sequences</taxon>
        <taxon>metagenomes</taxon>
        <taxon>ecological metagenomes</taxon>
    </lineage>
</organism>
<comment type="caution">
    <text evidence="1">The sequence shown here is derived from an EMBL/GenBank/DDBJ whole genome shotgun (WGS) entry which is preliminary data.</text>
</comment>
<accession>A0A645EFN1</accession>
<gene>
    <name evidence="1" type="ORF">SDC9_146755</name>
</gene>